<dbReference type="PANTHER" id="PTHR42792">
    <property type="entry name" value="FLAGELLIN"/>
    <property type="match status" value="1"/>
</dbReference>
<comment type="caution">
    <text evidence="2">The sequence shown here is derived from an EMBL/GenBank/DDBJ whole genome shotgun (WGS) entry which is preliminary data.</text>
</comment>
<gene>
    <name evidence="2" type="ORF">A2161_00600</name>
</gene>
<feature type="domain" description="Flagellin N-terminal" evidence="1">
    <location>
        <begin position="15"/>
        <end position="140"/>
    </location>
</feature>
<keyword evidence="2" id="KW-0969">Cilium</keyword>
<dbReference type="EMBL" id="MGDD01000337">
    <property type="protein sequence ID" value="OGL41975.1"/>
    <property type="molecule type" value="Genomic_DNA"/>
</dbReference>
<evidence type="ECO:0000313" key="3">
    <source>
        <dbReference type="Proteomes" id="UP000179266"/>
    </source>
</evidence>
<dbReference type="GO" id="GO:0071973">
    <property type="term" value="P:bacterial-type flagellum-dependent cell motility"/>
    <property type="evidence" value="ECO:0007669"/>
    <property type="project" value="InterPro"/>
</dbReference>
<evidence type="ECO:0000313" key="2">
    <source>
        <dbReference type="EMBL" id="OGL41975.1"/>
    </source>
</evidence>
<protein>
    <submittedName>
        <fullName evidence="2">Flagellar hook-associated protein 3</fullName>
    </submittedName>
</protein>
<dbReference type="Gene3D" id="1.20.1330.10">
    <property type="entry name" value="f41 fragment of flagellin, N-terminal domain"/>
    <property type="match status" value="1"/>
</dbReference>
<evidence type="ECO:0000259" key="1">
    <source>
        <dbReference type="Pfam" id="PF00669"/>
    </source>
</evidence>
<keyword evidence="2" id="KW-0966">Cell projection</keyword>
<dbReference type="SUPFAM" id="SSF64518">
    <property type="entry name" value="Phase 1 flagellin"/>
    <property type="match status" value="1"/>
</dbReference>
<dbReference type="AlphaFoldDB" id="A0A1F7RK79"/>
<dbReference type="InterPro" id="IPR001492">
    <property type="entry name" value="Flagellin"/>
</dbReference>
<dbReference type="InterPro" id="IPR001029">
    <property type="entry name" value="Flagellin_N"/>
</dbReference>
<dbReference type="GO" id="GO:0009424">
    <property type="term" value="C:bacterial-type flagellum hook"/>
    <property type="evidence" value="ECO:0007669"/>
    <property type="project" value="InterPro"/>
</dbReference>
<name>A0A1F7RK79_9BACT</name>
<dbReference type="GO" id="GO:0005198">
    <property type="term" value="F:structural molecule activity"/>
    <property type="evidence" value="ECO:0007669"/>
    <property type="project" value="InterPro"/>
</dbReference>
<organism evidence="2 3">
    <name type="scientific">Candidatus Schekmanbacteria bacterium RBG_13_48_7</name>
    <dbReference type="NCBI Taxonomy" id="1817878"/>
    <lineage>
        <taxon>Bacteria</taxon>
        <taxon>Candidatus Schekmaniibacteriota</taxon>
    </lineage>
</organism>
<proteinExistence type="predicted"/>
<reference evidence="2 3" key="1">
    <citation type="journal article" date="2016" name="Nat. Commun.">
        <title>Thousands of microbial genomes shed light on interconnected biogeochemical processes in an aquifer system.</title>
        <authorList>
            <person name="Anantharaman K."/>
            <person name="Brown C.T."/>
            <person name="Hug L.A."/>
            <person name="Sharon I."/>
            <person name="Castelle C.J."/>
            <person name="Probst A.J."/>
            <person name="Thomas B.C."/>
            <person name="Singh A."/>
            <person name="Wilkins M.J."/>
            <person name="Karaoz U."/>
            <person name="Brodie E.L."/>
            <person name="Williams K.H."/>
            <person name="Hubbard S.S."/>
            <person name="Banfield J.F."/>
        </authorList>
    </citation>
    <scope>NUCLEOTIDE SEQUENCE [LARGE SCALE GENOMIC DNA]</scope>
</reference>
<dbReference type="InterPro" id="IPR013384">
    <property type="entry name" value="Flagell_FlgL"/>
</dbReference>
<dbReference type="Proteomes" id="UP000179266">
    <property type="component" value="Unassembled WGS sequence"/>
</dbReference>
<dbReference type="Pfam" id="PF00669">
    <property type="entry name" value="Flagellin_N"/>
    <property type="match status" value="1"/>
</dbReference>
<dbReference type="PANTHER" id="PTHR42792:SF1">
    <property type="entry name" value="FLAGELLAR HOOK-ASSOCIATED PROTEIN 3"/>
    <property type="match status" value="1"/>
</dbReference>
<sequence>MTSISDIGLRNFLYQLNGIKERMDAANLQITSGKRINKPSDDPSSYSTILNLKNVVSQGEQYIRNIDRSLTFLQINDSTFQQVENLIMESKDLTMEAADDTVSADARKAIAEKIDSIREEMISLANTKFLNRYIFSGTQTLTEPFKDTGGSVVYSGNSENINIQVERNVNVTINVPGNQAFQSDEDIFQVLKDLSDALISNDSEVISDSKQKLETCLNQILRYRTISGKRINLIENTKERLSDFTLIATEQVSKEEDADVAEAITNFLKEQVGLNAAISAGASILTPSLFDYLG</sequence>
<accession>A0A1F7RK79</accession>
<keyword evidence="2" id="KW-0282">Flagellum</keyword>
<dbReference type="NCBIfam" id="TIGR02550">
    <property type="entry name" value="flagell_flgL"/>
    <property type="match status" value="1"/>
</dbReference>